<accession>A0A3Q9ERN4</accession>
<dbReference type="RefSeq" id="WP_126395026.1">
    <property type="nucleotide sequence ID" value="NZ_CP034539.1"/>
</dbReference>
<gene>
    <name evidence="1" type="ORF">EJ357_31230</name>
</gene>
<reference evidence="1 2" key="1">
    <citation type="journal article" date="2019" name="Int. J. Syst. Evol. Microbiol.">
        <title>Streptomyces cyaneochromogenes sp. nov., a blue pigment-producing actinomycete from manganese-contaminated soil.</title>
        <authorList>
            <person name="Tang X."/>
            <person name="Zhao J."/>
            <person name="Li K."/>
            <person name="Chen Z."/>
            <person name="Sun Y."/>
            <person name="Gao J."/>
        </authorList>
    </citation>
    <scope>NUCLEOTIDE SEQUENCE [LARGE SCALE GENOMIC DNA]</scope>
    <source>
        <strain evidence="1 2">MK-45</strain>
    </source>
</reference>
<protein>
    <submittedName>
        <fullName evidence="1">Uncharacterized protein</fullName>
    </submittedName>
</protein>
<proteinExistence type="predicted"/>
<sequence length="329" mass="35364">MGTRFEQAPLVGTGLDPAGDIDGWLASVPVHALVEAFSTSGQDHELARDLAAEKGDVAERLARLDAFTDRWDTRRGRERNQADELPMRPDQEELVTAAAEALGMCGGTRLRYDRYDHVLMLGGLVRACLVRTAHAAHLIRSGQVRAGSVTALGGHRPFVGNEFELAARAGAPELAEEYEAMDFGTRTAFGLGAPESVEGAQSELPGGTWGVRHYRTADGTPVQVVAAPSSEPERRRADTPDSYAFFAEHVAALRPGERLLLVTTSIYVPAQHAAAVRMLKLPFGVEVDTVGNQPGAVAGMAPQRFTATKYLLEVRSTVRSLVRLAEVVG</sequence>
<dbReference type="Proteomes" id="UP000280298">
    <property type="component" value="Chromosome"/>
</dbReference>
<dbReference type="EMBL" id="CP034539">
    <property type="protein sequence ID" value="AZQ37372.1"/>
    <property type="molecule type" value="Genomic_DNA"/>
</dbReference>
<keyword evidence="2" id="KW-1185">Reference proteome</keyword>
<dbReference type="OrthoDB" id="4683304at2"/>
<evidence type="ECO:0000313" key="2">
    <source>
        <dbReference type="Proteomes" id="UP000280298"/>
    </source>
</evidence>
<evidence type="ECO:0000313" key="1">
    <source>
        <dbReference type="EMBL" id="AZQ37372.1"/>
    </source>
</evidence>
<organism evidence="1 2">
    <name type="scientific">Streptomyces cyaneochromogenes</name>
    <dbReference type="NCBI Taxonomy" id="2496836"/>
    <lineage>
        <taxon>Bacteria</taxon>
        <taxon>Bacillati</taxon>
        <taxon>Actinomycetota</taxon>
        <taxon>Actinomycetes</taxon>
        <taxon>Kitasatosporales</taxon>
        <taxon>Streptomycetaceae</taxon>
        <taxon>Streptomyces</taxon>
    </lineage>
</organism>
<name>A0A3Q9ERN4_9ACTN</name>
<dbReference type="AlphaFoldDB" id="A0A3Q9ERN4"/>
<dbReference type="KEGG" id="scya:EJ357_31230"/>